<name>A0A1T4MCT2_9FIRM</name>
<evidence type="ECO:0000256" key="2">
    <source>
        <dbReference type="PROSITE-ProRule" id="PRU00703"/>
    </source>
</evidence>
<dbReference type="RefSeq" id="WP_078787008.1">
    <property type="nucleotide sequence ID" value="NZ_CACZYW010000013.1"/>
</dbReference>
<reference evidence="4 5" key="1">
    <citation type="submission" date="2017-02" db="EMBL/GenBank/DDBJ databases">
        <authorList>
            <person name="Peterson S.W."/>
        </authorList>
    </citation>
    <scope>NUCLEOTIDE SEQUENCE [LARGE SCALE GENOMIC DNA]</scope>
    <source>
        <strain evidence="4 5">ATCC 17233</strain>
    </source>
</reference>
<dbReference type="InterPro" id="IPR051257">
    <property type="entry name" value="Diverse_CBS-Domain"/>
</dbReference>
<evidence type="ECO:0000256" key="1">
    <source>
        <dbReference type="ARBA" id="ARBA00023122"/>
    </source>
</evidence>
<dbReference type="PANTHER" id="PTHR43080">
    <property type="entry name" value="CBS DOMAIN-CONTAINING PROTEIN CBSX3, MITOCHONDRIAL"/>
    <property type="match status" value="1"/>
</dbReference>
<dbReference type="InterPro" id="IPR000644">
    <property type="entry name" value="CBS_dom"/>
</dbReference>
<gene>
    <name evidence="4" type="ORF">SAMN02745110_01159</name>
</gene>
<organism evidence="4 5">
    <name type="scientific">Eubacterium ruminantium</name>
    <dbReference type="NCBI Taxonomy" id="42322"/>
    <lineage>
        <taxon>Bacteria</taxon>
        <taxon>Bacillati</taxon>
        <taxon>Bacillota</taxon>
        <taxon>Clostridia</taxon>
        <taxon>Eubacteriales</taxon>
        <taxon>Eubacteriaceae</taxon>
        <taxon>Eubacterium</taxon>
    </lineage>
</organism>
<dbReference type="PANTHER" id="PTHR43080:SF26">
    <property type="entry name" value="REGULATORY PROTEIN"/>
    <property type="match status" value="1"/>
</dbReference>
<accession>A0A1T4MCT2</accession>
<sequence>MNISFFIQPKIYVAHLYEDFTIRQGMETMKYHGYSAIPVLNRENEYLGTISEGDFLWTICNFETLDIMERSPVSLENLRIADINFRRNYPAVTIDTSMEELVERAMNQNFVPVVDDRNVFIGIITRKDIIKYLQSTALKKEE</sequence>
<dbReference type="Proteomes" id="UP000189857">
    <property type="component" value="Unassembled WGS sequence"/>
</dbReference>
<dbReference type="EMBL" id="FUXA01000007">
    <property type="protein sequence ID" value="SJZ64732.1"/>
    <property type="molecule type" value="Genomic_DNA"/>
</dbReference>
<dbReference type="OrthoDB" id="384703at2"/>
<dbReference type="AlphaFoldDB" id="A0A1T4MCT2"/>
<evidence type="ECO:0000259" key="3">
    <source>
        <dbReference type="PROSITE" id="PS51371"/>
    </source>
</evidence>
<evidence type="ECO:0000313" key="4">
    <source>
        <dbReference type="EMBL" id="SJZ64732.1"/>
    </source>
</evidence>
<keyword evidence="1 2" id="KW-0129">CBS domain</keyword>
<evidence type="ECO:0000313" key="5">
    <source>
        <dbReference type="Proteomes" id="UP000189857"/>
    </source>
</evidence>
<proteinExistence type="predicted"/>
<keyword evidence="5" id="KW-1185">Reference proteome</keyword>
<dbReference type="SUPFAM" id="SSF54631">
    <property type="entry name" value="CBS-domain pair"/>
    <property type="match status" value="1"/>
</dbReference>
<protein>
    <submittedName>
        <fullName evidence="4">CBS domain-containing protein</fullName>
    </submittedName>
</protein>
<feature type="domain" description="CBS" evidence="3">
    <location>
        <begin position="85"/>
        <end position="141"/>
    </location>
</feature>
<dbReference type="SMART" id="SM00116">
    <property type="entry name" value="CBS"/>
    <property type="match status" value="2"/>
</dbReference>
<dbReference type="CDD" id="cd09834">
    <property type="entry name" value="CBS_pair_bac"/>
    <property type="match status" value="1"/>
</dbReference>
<feature type="domain" description="CBS" evidence="3">
    <location>
        <begin position="7"/>
        <end position="67"/>
    </location>
</feature>
<dbReference type="Gene3D" id="3.10.580.10">
    <property type="entry name" value="CBS-domain"/>
    <property type="match status" value="1"/>
</dbReference>
<dbReference type="PROSITE" id="PS51371">
    <property type="entry name" value="CBS"/>
    <property type="match status" value="2"/>
</dbReference>
<dbReference type="Pfam" id="PF00571">
    <property type="entry name" value="CBS"/>
    <property type="match status" value="2"/>
</dbReference>
<dbReference type="InterPro" id="IPR046342">
    <property type="entry name" value="CBS_dom_sf"/>
</dbReference>